<sequence>MTKRVYEDDNISDEILNSVFDELGEEEQHGGSLFEFPQHWKNTVHNQRYQSMLHQKRNPTRGDNLGREITDALTRPIRDTLTQNKVPLHYRMMFNLQSDHFTHPFNSVHFDVDEIMNPLLCTSYLCHETWLHKDENRDTKQHNENVRLHESYQARMARQLHQEASVPLGPCGHDALNSFQTLLAPIESHVDIIPVHGDLSSLRFNSLTFDTRMKALLNVL</sequence>
<protein>
    <submittedName>
        <fullName evidence="1">Uncharacterized protein</fullName>
    </submittedName>
</protein>
<keyword evidence="2" id="KW-1185">Reference proteome</keyword>
<gene>
    <name evidence="1" type="ORF">pdam_00002957</name>
</gene>
<dbReference type="Proteomes" id="UP000275408">
    <property type="component" value="Unassembled WGS sequence"/>
</dbReference>
<organism evidence="1 2">
    <name type="scientific">Pocillopora damicornis</name>
    <name type="common">Cauliflower coral</name>
    <name type="synonym">Millepora damicornis</name>
    <dbReference type="NCBI Taxonomy" id="46731"/>
    <lineage>
        <taxon>Eukaryota</taxon>
        <taxon>Metazoa</taxon>
        <taxon>Cnidaria</taxon>
        <taxon>Anthozoa</taxon>
        <taxon>Hexacorallia</taxon>
        <taxon>Scleractinia</taxon>
        <taxon>Astrocoeniina</taxon>
        <taxon>Pocilloporidae</taxon>
        <taxon>Pocillopora</taxon>
    </lineage>
</organism>
<dbReference type="EMBL" id="RCHS01002083">
    <property type="protein sequence ID" value="RMX49638.1"/>
    <property type="molecule type" value="Genomic_DNA"/>
</dbReference>
<dbReference type="AlphaFoldDB" id="A0A3M6U851"/>
<dbReference type="OrthoDB" id="430326at2759"/>
<reference evidence="1 2" key="1">
    <citation type="journal article" date="2018" name="Sci. Rep.">
        <title>Comparative analysis of the Pocillopora damicornis genome highlights role of immune system in coral evolution.</title>
        <authorList>
            <person name="Cunning R."/>
            <person name="Bay R.A."/>
            <person name="Gillette P."/>
            <person name="Baker A.C."/>
            <person name="Traylor-Knowles N."/>
        </authorList>
    </citation>
    <scope>NUCLEOTIDE SEQUENCE [LARGE SCALE GENOMIC DNA]</scope>
    <source>
        <strain evidence="1">RSMAS</strain>
        <tissue evidence="1">Whole animal</tissue>
    </source>
</reference>
<evidence type="ECO:0000313" key="1">
    <source>
        <dbReference type="EMBL" id="RMX49638.1"/>
    </source>
</evidence>
<evidence type="ECO:0000313" key="2">
    <source>
        <dbReference type="Proteomes" id="UP000275408"/>
    </source>
</evidence>
<accession>A0A3M6U851</accession>
<comment type="caution">
    <text evidence="1">The sequence shown here is derived from an EMBL/GenBank/DDBJ whole genome shotgun (WGS) entry which is preliminary data.</text>
</comment>
<name>A0A3M6U851_POCDA</name>
<proteinExistence type="predicted"/>